<name>J7Q366_9DEIO</name>
<feature type="compositionally biased region" description="Polar residues" evidence="1">
    <location>
        <begin position="1"/>
        <end position="12"/>
    </location>
</feature>
<feature type="non-terminal residue" evidence="2">
    <location>
        <position position="41"/>
    </location>
</feature>
<reference evidence="2" key="2">
    <citation type="submission" date="2012-08" db="EMBL/GenBank/DDBJ databases">
        <title>Gene luxS is associated to oxidative stress resistance in Deinococcus sp. UDEC-P1.</title>
        <authorList>
            <person name="Fernandez-Bunster G."/>
            <person name="Gonzalez C."/>
            <person name="Barros J."/>
            <person name="Martinez M."/>
        </authorList>
    </citation>
    <scope>NUCLEOTIDE SEQUENCE</scope>
    <source>
        <strain evidence="2">UDEC-P1</strain>
    </source>
</reference>
<feature type="compositionally biased region" description="Basic and acidic residues" evidence="1">
    <location>
        <begin position="16"/>
        <end position="28"/>
    </location>
</feature>
<feature type="region of interest" description="Disordered" evidence="1">
    <location>
        <begin position="1"/>
        <end position="41"/>
    </location>
</feature>
<reference evidence="2" key="1">
    <citation type="submission" date="2012-06" db="EMBL/GenBank/DDBJ databases">
        <authorList>
            <person name="Fernandez G."/>
        </authorList>
    </citation>
    <scope>NUCLEOTIDE SEQUENCE</scope>
    <source>
        <strain evidence="2">UDEC-P1</strain>
    </source>
</reference>
<sequence length="41" mass="4422">LRSRPHQGQSPLRATGGREDHAARRFDQQVRPAPAATQSGG</sequence>
<gene>
    <name evidence="2" type="primary">luxS</name>
</gene>
<feature type="non-terminal residue" evidence="2">
    <location>
        <position position="1"/>
    </location>
</feature>
<organism evidence="2">
    <name type="scientific">Deinococcus sp. UDEC-P1</name>
    <dbReference type="NCBI Taxonomy" id="1202129"/>
    <lineage>
        <taxon>Bacteria</taxon>
        <taxon>Thermotogati</taxon>
        <taxon>Deinococcota</taxon>
        <taxon>Deinococci</taxon>
        <taxon>Deinococcales</taxon>
        <taxon>Deinococcaceae</taxon>
        <taxon>Deinococcus</taxon>
    </lineage>
</organism>
<dbReference type="EMBL" id="HE863770">
    <property type="protein sequence ID" value="CCI79376.1"/>
    <property type="molecule type" value="Genomic_DNA"/>
</dbReference>
<protein>
    <submittedName>
        <fullName evidence="2">S-ribosylhomocysteinase</fullName>
    </submittedName>
</protein>
<evidence type="ECO:0000313" key="2">
    <source>
        <dbReference type="EMBL" id="CCI79376.1"/>
    </source>
</evidence>
<proteinExistence type="predicted"/>
<evidence type="ECO:0000256" key="1">
    <source>
        <dbReference type="SAM" id="MobiDB-lite"/>
    </source>
</evidence>
<dbReference type="AlphaFoldDB" id="J7Q366"/>
<accession>J7Q366</accession>